<feature type="compositionally biased region" description="Low complexity" evidence="2">
    <location>
        <begin position="285"/>
        <end position="303"/>
    </location>
</feature>
<dbReference type="RefSeq" id="XP_033658563.1">
    <property type="nucleotide sequence ID" value="XM_033793558.1"/>
</dbReference>
<evidence type="ECO:0000313" key="4">
    <source>
        <dbReference type="Proteomes" id="UP000800097"/>
    </source>
</evidence>
<gene>
    <name evidence="3" type="ORF">EI97DRAFT_18651</name>
</gene>
<dbReference type="EMBL" id="ML986484">
    <property type="protein sequence ID" value="KAF2281026.1"/>
    <property type="molecule type" value="Genomic_DNA"/>
</dbReference>
<sequence length="661" mass="72192">MKVVEKNSDRRAEVNIYAAGFAKPLDEYGEYIDPTDNAVCCFVPVAEGDKIRVSGKFHGTTDRIHSDIYIDGVYRKAVTFNGKTVTFQKSRDLGSHTYLFKLPDDTLVDSEVMVERVNINAEEKSSLSIGTIEIRVWVLRRAGDETKFSPPRTFDTCEGTGRTTLPVGYKTIRPELAMSFDENNSPLLSHLVSRQRKLLSASRPGTEPWAIFRFHYRSQDQIEEAGMKRTFAHSMKKKPPPVTLKIQELPPLDVKPKVGQPGGNGGTPSRQSSVAPSVTGSLAETTLNASPSPTTNTTASLTSMAKSSSHTSGHDACEQSTCDNADAMTDIEAYADVDTTGTVPKPTPLTITTSLIPYVEAKKHVGRLSPAKAQIPADSDTTTTTLGNKLFKKDEVKKPETATNKVDDNTISDTSAARTFKIATNGLGDKGERNEEDKPSVNNEKGPAPTETLRHTTTGPIGLVAGSKKESVAVTALEAAPLANTVANMVAKQAGNLVRDNATAGLSHKHPAPASGASDAIVEPLPRQEGPPTPTTPVKRSFEISGMDPPLSPSLKRAKASAPGSPSVQSPGSEHASFFEKVQEFNELKKKREELAVKRKELEARKTRWAKRRAEIERRTAHMRAEYERELREFEEAQLEAQESEEAVRAMESMDFLYEEE</sequence>
<feature type="region of interest" description="Disordered" evidence="2">
    <location>
        <begin position="422"/>
        <end position="461"/>
    </location>
</feature>
<feature type="compositionally biased region" description="Basic and acidic residues" evidence="2">
    <location>
        <begin position="429"/>
        <end position="439"/>
    </location>
</feature>
<feature type="compositionally biased region" description="Polar residues" evidence="2">
    <location>
        <begin position="267"/>
        <end position="284"/>
    </location>
</feature>
<evidence type="ECO:0000256" key="2">
    <source>
        <dbReference type="SAM" id="MobiDB-lite"/>
    </source>
</evidence>
<dbReference type="GeneID" id="54546733"/>
<dbReference type="Proteomes" id="UP000800097">
    <property type="component" value="Unassembled WGS sequence"/>
</dbReference>
<accession>A0A6A6JZ39</accession>
<protein>
    <submittedName>
        <fullName evidence="3">Uncharacterized protein</fullName>
    </submittedName>
</protein>
<dbReference type="AlphaFoldDB" id="A0A6A6JZ39"/>
<feature type="region of interest" description="Disordered" evidence="2">
    <location>
        <begin position="504"/>
        <end position="576"/>
    </location>
</feature>
<reference evidence="3" key="1">
    <citation type="journal article" date="2020" name="Stud. Mycol.">
        <title>101 Dothideomycetes genomes: a test case for predicting lifestyles and emergence of pathogens.</title>
        <authorList>
            <person name="Haridas S."/>
            <person name="Albert R."/>
            <person name="Binder M."/>
            <person name="Bloem J."/>
            <person name="Labutti K."/>
            <person name="Salamov A."/>
            <person name="Andreopoulos B."/>
            <person name="Baker S."/>
            <person name="Barry K."/>
            <person name="Bills G."/>
            <person name="Bluhm B."/>
            <person name="Cannon C."/>
            <person name="Castanera R."/>
            <person name="Culley D."/>
            <person name="Daum C."/>
            <person name="Ezra D."/>
            <person name="Gonzalez J."/>
            <person name="Henrissat B."/>
            <person name="Kuo A."/>
            <person name="Liang C."/>
            <person name="Lipzen A."/>
            <person name="Lutzoni F."/>
            <person name="Magnuson J."/>
            <person name="Mondo S."/>
            <person name="Nolan M."/>
            <person name="Ohm R."/>
            <person name="Pangilinan J."/>
            <person name="Park H.-J."/>
            <person name="Ramirez L."/>
            <person name="Alfaro M."/>
            <person name="Sun H."/>
            <person name="Tritt A."/>
            <person name="Yoshinaga Y."/>
            <person name="Zwiers L.-H."/>
            <person name="Turgeon B."/>
            <person name="Goodwin S."/>
            <person name="Spatafora J."/>
            <person name="Crous P."/>
            <person name="Grigoriev I."/>
        </authorList>
    </citation>
    <scope>NUCLEOTIDE SEQUENCE</scope>
    <source>
        <strain evidence="3">CBS 379.55</strain>
    </source>
</reference>
<feature type="coiled-coil region" evidence="1">
    <location>
        <begin position="585"/>
        <end position="654"/>
    </location>
</feature>
<proteinExistence type="predicted"/>
<keyword evidence="1" id="KW-0175">Coiled coil</keyword>
<feature type="region of interest" description="Disordered" evidence="2">
    <location>
        <begin position="232"/>
        <end position="318"/>
    </location>
</feature>
<evidence type="ECO:0000256" key="1">
    <source>
        <dbReference type="SAM" id="Coils"/>
    </source>
</evidence>
<dbReference type="OrthoDB" id="5309154at2759"/>
<keyword evidence="4" id="KW-1185">Reference proteome</keyword>
<organism evidence="3 4">
    <name type="scientific">Westerdykella ornata</name>
    <dbReference type="NCBI Taxonomy" id="318751"/>
    <lineage>
        <taxon>Eukaryota</taxon>
        <taxon>Fungi</taxon>
        <taxon>Dikarya</taxon>
        <taxon>Ascomycota</taxon>
        <taxon>Pezizomycotina</taxon>
        <taxon>Dothideomycetes</taxon>
        <taxon>Pleosporomycetidae</taxon>
        <taxon>Pleosporales</taxon>
        <taxon>Sporormiaceae</taxon>
        <taxon>Westerdykella</taxon>
    </lineage>
</organism>
<evidence type="ECO:0000313" key="3">
    <source>
        <dbReference type="EMBL" id="KAF2281026.1"/>
    </source>
</evidence>
<name>A0A6A6JZ39_WESOR</name>